<evidence type="ECO:0000256" key="2">
    <source>
        <dbReference type="SAM" id="Phobius"/>
    </source>
</evidence>
<reference evidence="4" key="2">
    <citation type="journal article" date="2008" name="Nucleic Acids Res.">
        <title>The rice annotation project database (RAP-DB): 2008 update.</title>
        <authorList>
            <consortium name="The rice annotation project (RAP)"/>
        </authorList>
    </citation>
    <scope>GENOME REANNOTATION</scope>
    <source>
        <strain evidence="4">cv. Nipponbare</strain>
    </source>
</reference>
<reference evidence="4" key="1">
    <citation type="journal article" date="2005" name="Nature">
        <title>The map-based sequence of the rice genome.</title>
        <authorList>
            <consortium name="International rice genome sequencing project (IRGSP)"/>
            <person name="Matsumoto T."/>
            <person name="Wu J."/>
            <person name="Kanamori H."/>
            <person name="Katayose Y."/>
            <person name="Fujisawa M."/>
            <person name="Namiki N."/>
            <person name="Mizuno H."/>
            <person name="Yamamoto K."/>
            <person name="Antonio B.A."/>
            <person name="Baba T."/>
            <person name="Sakata K."/>
            <person name="Nagamura Y."/>
            <person name="Aoki H."/>
            <person name="Arikawa K."/>
            <person name="Arita K."/>
            <person name="Bito T."/>
            <person name="Chiden Y."/>
            <person name="Fujitsuka N."/>
            <person name="Fukunaka R."/>
            <person name="Hamada M."/>
            <person name="Harada C."/>
            <person name="Hayashi A."/>
            <person name="Hijishita S."/>
            <person name="Honda M."/>
            <person name="Hosokawa S."/>
            <person name="Ichikawa Y."/>
            <person name="Idonuma A."/>
            <person name="Iijima M."/>
            <person name="Ikeda M."/>
            <person name="Ikeno M."/>
            <person name="Ito K."/>
            <person name="Ito S."/>
            <person name="Ito T."/>
            <person name="Ito Y."/>
            <person name="Ito Y."/>
            <person name="Iwabuchi A."/>
            <person name="Kamiya K."/>
            <person name="Karasawa W."/>
            <person name="Kurita K."/>
            <person name="Katagiri S."/>
            <person name="Kikuta A."/>
            <person name="Kobayashi H."/>
            <person name="Kobayashi N."/>
            <person name="Machita K."/>
            <person name="Maehara T."/>
            <person name="Masukawa M."/>
            <person name="Mizubayashi T."/>
            <person name="Mukai Y."/>
            <person name="Nagasaki H."/>
            <person name="Nagata Y."/>
            <person name="Naito S."/>
            <person name="Nakashima M."/>
            <person name="Nakama Y."/>
            <person name="Nakamichi Y."/>
            <person name="Nakamura M."/>
            <person name="Meguro A."/>
            <person name="Negishi M."/>
            <person name="Ohta I."/>
            <person name="Ohta T."/>
            <person name="Okamoto M."/>
            <person name="Ono N."/>
            <person name="Saji S."/>
            <person name="Sakaguchi M."/>
            <person name="Sakai K."/>
            <person name="Shibata M."/>
            <person name="Shimokawa T."/>
            <person name="Song J."/>
            <person name="Takazaki Y."/>
            <person name="Terasawa K."/>
            <person name="Tsugane M."/>
            <person name="Tsuji K."/>
            <person name="Ueda S."/>
            <person name="Waki K."/>
            <person name="Yamagata H."/>
            <person name="Yamamoto M."/>
            <person name="Yamamoto S."/>
            <person name="Yamane H."/>
            <person name="Yoshiki S."/>
            <person name="Yoshihara R."/>
            <person name="Yukawa K."/>
            <person name="Zhong H."/>
            <person name="Yano M."/>
            <person name="Yuan Q."/>
            <person name="Ouyang S."/>
            <person name="Liu J."/>
            <person name="Jones K.M."/>
            <person name="Gansberger K."/>
            <person name="Moffat K."/>
            <person name="Hill J."/>
            <person name="Bera J."/>
            <person name="Fadrosh D."/>
            <person name="Jin S."/>
            <person name="Johri S."/>
            <person name="Kim M."/>
            <person name="Overton L."/>
            <person name="Reardon M."/>
            <person name="Tsitrin T."/>
            <person name="Vuong H."/>
            <person name="Weaver B."/>
            <person name="Ciecko A."/>
            <person name="Tallon L."/>
            <person name="Jackson J."/>
            <person name="Pai G."/>
            <person name="Aken S.V."/>
            <person name="Utterback T."/>
            <person name="Reidmuller S."/>
            <person name="Feldblyum T."/>
            <person name="Hsiao J."/>
            <person name="Zismann V."/>
            <person name="Iobst S."/>
            <person name="de Vazeille A.R."/>
            <person name="Buell C.R."/>
            <person name="Ying K."/>
            <person name="Li Y."/>
            <person name="Lu T."/>
            <person name="Huang Y."/>
            <person name="Zhao Q."/>
            <person name="Feng Q."/>
            <person name="Zhang L."/>
            <person name="Zhu J."/>
            <person name="Weng Q."/>
            <person name="Mu J."/>
            <person name="Lu Y."/>
            <person name="Fan D."/>
            <person name="Liu Y."/>
            <person name="Guan J."/>
            <person name="Zhang Y."/>
            <person name="Yu S."/>
            <person name="Liu X."/>
            <person name="Zhang Y."/>
            <person name="Hong G."/>
            <person name="Han B."/>
            <person name="Choisne N."/>
            <person name="Demange N."/>
            <person name="Orjeda G."/>
            <person name="Samain S."/>
            <person name="Cattolico L."/>
            <person name="Pelletier E."/>
            <person name="Couloux A."/>
            <person name="Segurens B."/>
            <person name="Wincker P."/>
            <person name="D'Hont A."/>
            <person name="Scarpelli C."/>
            <person name="Weissenbach J."/>
            <person name="Salanoubat M."/>
            <person name="Quetier F."/>
            <person name="Yu Y."/>
            <person name="Kim H.R."/>
            <person name="Rambo T."/>
            <person name="Currie J."/>
            <person name="Collura K."/>
            <person name="Luo M."/>
            <person name="Yang T."/>
            <person name="Ammiraju J.S.S."/>
            <person name="Engler F."/>
            <person name="Soderlund C."/>
            <person name="Wing R.A."/>
            <person name="Palmer L.E."/>
            <person name="de la Bastide M."/>
            <person name="Spiegel L."/>
            <person name="Nascimento L."/>
            <person name="Zutavern T."/>
            <person name="O'Shaughnessy A."/>
            <person name="Dike S."/>
            <person name="Dedhia N."/>
            <person name="Preston R."/>
            <person name="Balija V."/>
            <person name="McCombie W.R."/>
            <person name="Chow T."/>
            <person name="Chen H."/>
            <person name="Chung M."/>
            <person name="Chen C."/>
            <person name="Shaw J."/>
            <person name="Wu H."/>
            <person name="Hsiao K."/>
            <person name="Chao Y."/>
            <person name="Chu M."/>
            <person name="Cheng C."/>
            <person name="Hour A."/>
            <person name="Lee P."/>
            <person name="Lin S."/>
            <person name="Lin Y."/>
            <person name="Liou J."/>
            <person name="Liu S."/>
            <person name="Hsing Y."/>
            <person name="Raghuvanshi S."/>
            <person name="Mohanty A."/>
            <person name="Bharti A.K."/>
            <person name="Gaur A."/>
            <person name="Gupta V."/>
            <person name="Kumar D."/>
            <person name="Ravi V."/>
            <person name="Vij S."/>
            <person name="Kapur A."/>
            <person name="Khurana P."/>
            <person name="Khurana P."/>
            <person name="Khurana J.P."/>
            <person name="Tyagi A.K."/>
            <person name="Gaikwad K."/>
            <person name="Singh A."/>
            <person name="Dalal V."/>
            <person name="Srivastava S."/>
            <person name="Dixit A."/>
            <person name="Pal A.K."/>
            <person name="Ghazi I.A."/>
            <person name="Yadav M."/>
            <person name="Pandit A."/>
            <person name="Bhargava A."/>
            <person name="Sureshbabu K."/>
            <person name="Batra K."/>
            <person name="Sharma T.R."/>
            <person name="Mohapatra T."/>
            <person name="Singh N.K."/>
            <person name="Messing J."/>
            <person name="Nelson A.B."/>
            <person name="Fuks G."/>
            <person name="Kavchok S."/>
            <person name="Keizer G."/>
            <person name="Linton E."/>
            <person name="Llaca V."/>
            <person name="Song R."/>
            <person name="Tanyolac B."/>
            <person name="Young S."/>
            <person name="Ho-Il K."/>
            <person name="Hahn J.H."/>
            <person name="Sangsakoo G."/>
            <person name="Vanavichit A."/>
            <person name="de Mattos Luiz.A.T."/>
            <person name="Zimmer P.D."/>
            <person name="Malone G."/>
            <person name="Dellagostin O."/>
            <person name="de Oliveira A.C."/>
            <person name="Bevan M."/>
            <person name="Bancroft I."/>
            <person name="Minx P."/>
            <person name="Cordum H."/>
            <person name="Wilson R."/>
            <person name="Cheng Z."/>
            <person name="Jin W."/>
            <person name="Jiang J."/>
            <person name="Leong S.A."/>
            <person name="Iwama H."/>
            <person name="Gojobori T."/>
            <person name="Itoh T."/>
            <person name="Niimura Y."/>
            <person name="Fujii Y."/>
            <person name="Habara T."/>
            <person name="Sakai H."/>
            <person name="Sato Y."/>
            <person name="Wilson G."/>
            <person name="Kumar K."/>
            <person name="McCouch S."/>
            <person name="Juretic N."/>
            <person name="Hoen D."/>
            <person name="Wright S."/>
            <person name="Bruskiewich R."/>
            <person name="Bureau T."/>
            <person name="Miyao A."/>
            <person name="Hirochika H."/>
            <person name="Nishikawa T."/>
            <person name="Kadowaki K."/>
            <person name="Sugiura M."/>
            <person name="Burr B."/>
            <person name="Sasaki T."/>
        </authorList>
    </citation>
    <scope>NUCLEOTIDE SEQUENCE [LARGE SCALE GENOMIC DNA]</scope>
    <source>
        <strain evidence="4">cv. Nipponbare</strain>
    </source>
</reference>
<name>Q6YXV3_ORYSJ</name>
<evidence type="ECO:0000256" key="1">
    <source>
        <dbReference type="SAM" id="MobiDB-lite"/>
    </source>
</evidence>
<dbReference type="Proteomes" id="UP000000763">
    <property type="component" value="Chromosome 2"/>
</dbReference>
<gene>
    <name evidence="3" type="primary">OSJNBa0064G16.30</name>
</gene>
<feature type="transmembrane region" description="Helical" evidence="2">
    <location>
        <begin position="111"/>
        <end position="129"/>
    </location>
</feature>
<proteinExistence type="predicted"/>
<dbReference type="EMBL" id="AP005649">
    <property type="protein sequence ID" value="BAD13245.1"/>
    <property type="molecule type" value="Genomic_DNA"/>
</dbReference>
<keyword evidence="2" id="KW-0812">Transmembrane</keyword>
<organism evidence="3 4">
    <name type="scientific">Oryza sativa subsp. japonica</name>
    <name type="common">Rice</name>
    <dbReference type="NCBI Taxonomy" id="39947"/>
    <lineage>
        <taxon>Eukaryota</taxon>
        <taxon>Viridiplantae</taxon>
        <taxon>Streptophyta</taxon>
        <taxon>Embryophyta</taxon>
        <taxon>Tracheophyta</taxon>
        <taxon>Spermatophyta</taxon>
        <taxon>Magnoliopsida</taxon>
        <taxon>Liliopsida</taxon>
        <taxon>Poales</taxon>
        <taxon>Poaceae</taxon>
        <taxon>BOP clade</taxon>
        <taxon>Oryzoideae</taxon>
        <taxon>Oryzeae</taxon>
        <taxon>Oryzinae</taxon>
        <taxon>Oryza</taxon>
        <taxon>Oryza sativa</taxon>
    </lineage>
</organism>
<sequence>MFFPDADDESDDSDFIDALINPSDPTFPNLTPVAAAVAMASAVGGREWEGSAPPAAVAARGGAAPSFYDDDQARVSSGPSLSISVAGTPWSRNLPPSPIRSASRSRKRQRWVSLGILVKLQIICIFVALCSMKLFRSVLIHYCIH</sequence>
<feature type="compositionally biased region" description="Polar residues" evidence="1">
    <location>
        <begin position="74"/>
        <end position="85"/>
    </location>
</feature>
<keyword evidence="2" id="KW-1133">Transmembrane helix</keyword>
<evidence type="ECO:0000313" key="4">
    <source>
        <dbReference type="Proteomes" id="UP000000763"/>
    </source>
</evidence>
<feature type="region of interest" description="Disordered" evidence="1">
    <location>
        <begin position="74"/>
        <end position="101"/>
    </location>
</feature>
<dbReference type="AlphaFoldDB" id="Q6YXV3"/>
<accession>Q6YXV3</accession>
<evidence type="ECO:0000313" key="3">
    <source>
        <dbReference type="EMBL" id="BAD13245.1"/>
    </source>
</evidence>
<keyword evidence="2" id="KW-0472">Membrane</keyword>
<protein>
    <submittedName>
        <fullName evidence="3">Uncharacterized protein</fullName>
    </submittedName>
</protein>